<reference evidence="2 3" key="1">
    <citation type="submission" date="2024-04" db="EMBL/GenBank/DDBJ databases">
        <title>Defined microbial consortia suppress multidrug-resistant proinflammatory Enterobacteriaceae via ecological control.</title>
        <authorList>
            <person name="Furuichi M."/>
            <person name="Kawaguchi T."/>
            <person name="Pust M."/>
            <person name="Yasuma K."/>
            <person name="Plichta D."/>
            <person name="Hasegawa N."/>
            <person name="Ohya T."/>
            <person name="Bhattarai S."/>
            <person name="Sasajima S."/>
            <person name="Aoto Y."/>
            <person name="Tuganbaev T."/>
            <person name="Yaginuma M."/>
            <person name="Ueda M."/>
            <person name="Okahashi N."/>
            <person name="Amafuji K."/>
            <person name="Kiridooshi Y."/>
            <person name="Sugita K."/>
            <person name="Strazar M."/>
            <person name="Skelly A."/>
            <person name="Suda W."/>
            <person name="Hattori M."/>
            <person name="Nakamoto N."/>
            <person name="Caballero S."/>
            <person name="Norman J."/>
            <person name="Olle B."/>
            <person name="Tanoue T."/>
            <person name="Arita M."/>
            <person name="Bucci V."/>
            <person name="Atarashi K."/>
            <person name="Xavier R."/>
            <person name="Honda K."/>
        </authorList>
    </citation>
    <scope>NUCLEOTIDE SEQUENCE [LARGE SCALE GENOMIC DNA]</scope>
    <source>
        <strain evidence="3">k34-0107-D12</strain>
    </source>
</reference>
<proteinExistence type="predicted"/>
<organism evidence="2 3">
    <name type="scientific">Blautia parvula</name>
    <dbReference type="NCBI Taxonomy" id="2877527"/>
    <lineage>
        <taxon>Bacteria</taxon>
        <taxon>Bacillati</taxon>
        <taxon>Bacillota</taxon>
        <taxon>Clostridia</taxon>
        <taxon>Lachnospirales</taxon>
        <taxon>Lachnospiraceae</taxon>
        <taxon>Blautia</taxon>
    </lineage>
</organism>
<feature type="transmembrane region" description="Helical" evidence="1">
    <location>
        <begin position="95"/>
        <end position="128"/>
    </location>
</feature>
<evidence type="ECO:0008006" key="4">
    <source>
        <dbReference type="Google" id="ProtNLM"/>
    </source>
</evidence>
<evidence type="ECO:0000256" key="1">
    <source>
        <dbReference type="SAM" id="Phobius"/>
    </source>
</evidence>
<feature type="transmembrane region" description="Helical" evidence="1">
    <location>
        <begin position="52"/>
        <end position="74"/>
    </location>
</feature>
<keyword evidence="1" id="KW-0472">Membrane</keyword>
<dbReference type="RefSeq" id="WP_227212156.1">
    <property type="nucleotide sequence ID" value="NZ_BAABZQ010000001.1"/>
</dbReference>
<name>A0ABQ0C063_9FIRM</name>
<comment type="caution">
    <text evidence="2">The sequence shown here is derived from an EMBL/GenBank/DDBJ whole genome shotgun (WGS) entry which is preliminary data.</text>
</comment>
<evidence type="ECO:0000313" key="2">
    <source>
        <dbReference type="EMBL" id="GAA6502164.1"/>
    </source>
</evidence>
<keyword evidence="1" id="KW-1133">Transmembrane helix</keyword>
<dbReference type="PANTHER" id="PTHR37305:SF1">
    <property type="entry name" value="MEMBRANE PROTEIN"/>
    <property type="match status" value="1"/>
</dbReference>
<accession>A0ABQ0C063</accession>
<keyword evidence="1" id="KW-0812">Transmembrane</keyword>
<sequence length="279" mass="30676">MRKLLHANFLRLKKDKYFWTGIVVMALYAIADCAGQYNNMTRYEMTVSYDGVFFASHMVIGMLIASFCSLYIGTEYSDGTIRNKLIAGCDRKSIYLSNFITCTAAGVMMNTVYMLVAGILGIPLFGFFESSMGAVLMNLLNSVLMTAAFTAVFTMLSMLNQNKALVAVISMIGVFAAIILALYIAMKLGEKEFVDGAVMSKTVGDTTTQTIQKIPNPMYLKPAQRAAHQFVLDLLPTGQSLQIASLSVRNPWTLGAYSLIITGVVNIVGVFCFKRKDLK</sequence>
<feature type="transmembrane region" description="Helical" evidence="1">
    <location>
        <begin position="17"/>
        <end position="37"/>
    </location>
</feature>
<gene>
    <name evidence="2" type="ORF">K340107D12_49800</name>
</gene>
<dbReference type="EMBL" id="BAABZQ010000001">
    <property type="protein sequence ID" value="GAA6502164.1"/>
    <property type="molecule type" value="Genomic_DNA"/>
</dbReference>
<dbReference type="Proteomes" id="UP001600941">
    <property type="component" value="Unassembled WGS sequence"/>
</dbReference>
<dbReference type="Pfam" id="PF12730">
    <property type="entry name" value="ABC2_membrane_4"/>
    <property type="match status" value="1"/>
</dbReference>
<feature type="transmembrane region" description="Helical" evidence="1">
    <location>
        <begin position="134"/>
        <end position="153"/>
    </location>
</feature>
<evidence type="ECO:0000313" key="3">
    <source>
        <dbReference type="Proteomes" id="UP001600941"/>
    </source>
</evidence>
<protein>
    <recommendedName>
        <fullName evidence="4">ABC transporter permease</fullName>
    </recommendedName>
</protein>
<feature type="transmembrane region" description="Helical" evidence="1">
    <location>
        <begin position="165"/>
        <end position="186"/>
    </location>
</feature>
<dbReference type="PANTHER" id="PTHR37305">
    <property type="entry name" value="INTEGRAL MEMBRANE PROTEIN-RELATED"/>
    <property type="match status" value="1"/>
</dbReference>
<feature type="transmembrane region" description="Helical" evidence="1">
    <location>
        <begin position="254"/>
        <end position="273"/>
    </location>
</feature>
<keyword evidence="3" id="KW-1185">Reference proteome</keyword>